<gene>
    <name evidence="2" type="ORF">BVC80_7777g5</name>
</gene>
<feature type="compositionally biased region" description="Basic residues" evidence="1">
    <location>
        <begin position="285"/>
        <end position="297"/>
    </location>
</feature>
<sequence length="306" mass="33965">MASTTLASTDDHSPPLPASPSTTVASPSSSSNVSLPSLNNLVQFISVKLTEENFLIWKKQLLPVLKSQDLYHFIDPDHTPPPSHILDPTTNLVGPNPLYKQWHLTDQILISWLQATFSDSMLSQTPVFSTVRDLYTYLEASFNSQVNARHHQLRLQLQTIERNDLSISAYLAQIRTIVDSLAATSNAITDAEIVVNTLRGLGPNYDTFVTAVETREILPTFTQLFPLLLNHEARLRQSQHTLSSTAFLARSQASSSTQPPAPTPPNSSNQTFRPQNCQPYQTNRGRNRFGGRGRGGRGRFQGFQSP</sequence>
<feature type="region of interest" description="Disordered" evidence="1">
    <location>
        <begin position="247"/>
        <end position="306"/>
    </location>
</feature>
<evidence type="ECO:0000313" key="3">
    <source>
        <dbReference type="Proteomes" id="UP000195402"/>
    </source>
</evidence>
<evidence type="ECO:0000313" key="2">
    <source>
        <dbReference type="EMBL" id="OVA08028.1"/>
    </source>
</evidence>
<dbReference type="OMA" id="WHENRSI"/>
<dbReference type="PANTHER" id="PTHR47481">
    <property type="match status" value="1"/>
</dbReference>
<keyword evidence="3" id="KW-1185">Reference proteome</keyword>
<feature type="compositionally biased region" description="Low complexity" evidence="1">
    <location>
        <begin position="19"/>
        <end position="33"/>
    </location>
</feature>
<feature type="region of interest" description="Disordered" evidence="1">
    <location>
        <begin position="1"/>
        <end position="33"/>
    </location>
</feature>
<evidence type="ECO:0008006" key="4">
    <source>
        <dbReference type="Google" id="ProtNLM"/>
    </source>
</evidence>
<name>A0A200QC19_MACCD</name>
<dbReference type="InParanoid" id="A0A200QC19"/>
<proteinExistence type="predicted"/>
<evidence type="ECO:0000256" key="1">
    <source>
        <dbReference type="SAM" id="MobiDB-lite"/>
    </source>
</evidence>
<dbReference type="AlphaFoldDB" id="A0A200QC19"/>
<dbReference type="Proteomes" id="UP000195402">
    <property type="component" value="Unassembled WGS sequence"/>
</dbReference>
<dbReference type="PANTHER" id="PTHR47481:SF10">
    <property type="entry name" value="COPIA-LIKE POLYPROTEIN_RETROTRANSPOSON"/>
    <property type="match status" value="1"/>
</dbReference>
<organism evidence="2 3">
    <name type="scientific">Macleaya cordata</name>
    <name type="common">Five-seeded plume-poppy</name>
    <name type="synonym">Bocconia cordata</name>
    <dbReference type="NCBI Taxonomy" id="56857"/>
    <lineage>
        <taxon>Eukaryota</taxon>
        <taxon>Viridiplantae</taxon>
        <taxon>Streptophyta</taxon>
        <taxon>Embryophyta</taxon>
        <taxon>Tracheophyta</taxon>
        <taxon>Spermatophyta</taxon>
        <taxon>Magnoliopsida</taxon>
        <taxon>Ranunculales</taxon>
        <taxon>Papaveraceae</taxon>
        <taxon>Papaveroideae</taxon>
        <taxon>Macleaya</taxon>
    </lineage>
</organism>
<comment type="caution">
    <text evidence="2">The sequence shown here is derived from an EMBL/GenBank/DDBJ whole genome shotgun (WGS) entry which is preliminary data.</text>
</comment>
<dbReference type="OrthoDB" id="1912561at2759"/>
<feature type="compositionally biased region" description="Polar residues" evidence="1">
    <location>
        <begin position="272"/>
        <end position="282"/>
    </location>
</feature>
<reference evidence="2 3" key="1">
    <citation type="journal article" date="2017" name="Mol. Plant">
        <title>The Genome of Medicinal Plant Macleaya cordata Provides New Insights into Benzylisoquinoline Alkaloids Metabolism.</title>
        <authorList>
            <person name="Liu X."/>
            <person name="Liu Y."/>
            <person name="Huang P."/>
            <person name="Ma Y."/>
            <person name="Qing Z."/>
            <person name="Tang Q."/>
            <person name="Cao H."/>
            <person name="Cheng P."/>
            <person name="Zheng Y."/>
            <person name="Yuan Z."/>
            <person name="Zhou Y."/>
            <person name="Liu J."/>
            <person name="Tang Z."/>
            <person name="Zhuo Y."/>
            <person name="Zhang Y."/>
            <person name="Yu L."/>
            <person name="Huang J."/>
            <person name="Yang P."/>
            <person name="Peng Q."/>
            <person name="Zhang J."/>
            <person name="Jiang W."/>
            <person name="Zhang Z."/>
            <person name="Lin K."/>
            <person name="Ro D.K."/>
            <person name="Chen X."/>
            <person name="Xiong X."/>
            <person name="Shang Y."/>
            <person name="Huang S."/>
            <person name="Zeng J."/>
        </authorList>
    </citation>
    <scope>NUCLEOTIDE SEQUENCE [LARGE SCALE GENOMIC DNA]</scope>
    <source>
        <strain evidence="3">cv. BLH2017</strain>
        <tissue evidence="2">Root</tissue>
    </source>
</reference>
<dbReference type="Pfam" id="PF14223">
    <property type="entry name" value="Retrotran_gag_2"/>
    <property type="match status" value="1"/>
</dbReference>
<protein>
    <recommendedName>
        <fullName evidence="4">Retrotransposon Copia-like N-terminal domain-containing protein</fullName>
    </recommendedName>
</protein>
<accession>A0A200QC19</accession>
<dbReference type="EMBL" id="MVGT01002376">
    <property type="protein sequence ID" value="OVA08028.1"/>
    <property type="molecule type" value="Genomic_DNA"/>
</dbReference>